<reference evidence="2" key="1">
    <citation type="submission" date="2022-11" db="EMBL/GenBank/DDBJ databases">
        <title>Biodiversity and phylogenetic relationships of bacteria.</title>
        <authorList>
            <person name="Machado R.A.R."/>
            <person name="Bhat A."/>
            <person name="Loulou A."/>
            <person name="Kallel S."/>
        </authorList>
    </citation>
    <scope>NUCLEOTIDE SEQUENCE</scope>
    <source>
        <strain evidence="2">DSM 16503</strain>
    </source>
</reference>
<comment type="caution">
    <text evidence="2">The sequence shown here is derived from an EMBL/GenBank/DDBJ whole genome shotgun (WGS) entry which is preliminary data.</text>
</comment>
<organism evidence="2 3">
    <name type="scientific">Alcaligenes phenolicus</name>
    <dbReference type="NCBI Taxonomy" id="232846"/>
    <lineage>
        <taxon>Bacteria</taxon>
        <taxon>Pseudomonadati</taxon>
        <taxon>Pseudomonadota</taxon>
        <taxon>Betaproteobacteria</taxon>
        <taxon>Burkholderiales</taxon>
        <taxon>Alcaligenaceae</taxon>
        <taxon>Alcaligenes</taxon>
    </lineage>
</organism>
<dbReference type="InterPro" id="IPR025484">
    <property type="entry name" value="DUF4376"/>
</dbReference>
<name>A0AAW5VRI7_9BURK</name>
<dbReference type="EMBL" id="JAPKNB010000009">
    <property type="protein sequence ID" value="MCX5566498.1"/>
    <property type="molecule type" value="Genomic_DNA"/>
</dbReference>
<protein>
    <recommendedName>
        <fullName evidence="1">DUF4376 domain-containing protein</fullName>
    </recommendedName>
</protein>
<dbReference type="RefSeq" id="WP_026482937.1">
    <property type="nucleotide sequence ID" value="NZ_JAPKNB010000009.1"/>
</dbReference>
<evidence type="ECO:0000259" key="1">
    <source>
        <dbReference type="Pfam" id="PF14301"/>
    </source>
</evidence>
<feature type="domain" description="DUF4376" evidence="1">
    <location>
        <begin position="20"/>
        <end position="135"/>
    </location>
</feature>
<sequence>MQINIDSSKVVTAAAQLQTYKESKITALSAACRAAIKDGFESEVLGELHRYPSNETDQLNLASSLADSLLPGLAANWSTPFWCANQSGDWAMRMHTAEQIQQLGREAKARIVSLMQRNALLAEQVQQANSKAEVDQFEWSA</sequence>
<accession>A0AAW5VRI7</accession>
<dbReference type="AlphaFoldDB" id="A0AAW5VRI7"/>
<gene>
    <name evidence="2" type="ORF">OSH02_14095</name>
</gene>
<dbReference type="Pfam" id="PF14301">
    <property type="entry name" value="DUF4376"/>
    <property type="match status" value="1"/>
</dbReference>
<evidence type="ECO:0000313" key="3">
    <source>
        <dbReference type="Proteomes" id="UP001208074"/>
    </source>
</evidence>
<evidence type="ECO:0000313" key="2">
    <source>
        <dbReference type="EMBL" id="MCX5566498.1"/>
    </source>
</evidence>
<proteinExistence type="predicted"/>
<dbReference type="Proteomes" id="UP001208074">
    <property type="component" value="Unassembled WGS sequence"/>
</dbReference>